<gene>
    <name evidence="8" type="ORF">PICMEDRAFT_22593</name>
</gene>
<dbReference type="Pfam" id="PF02453">
    <property type="entry name" value="Reticulon"/>
    <property type="match status" value="1"/>
</dbReference>
<feature type="non-terminal residue" evidence="8">
    <location>
        <position position="210"/>
    </location>
</feature>
<keyword evidence="5 6" id="KW-0472">Membrane</keyword>
<organism evidence="8 9">
    <name type="scientific">Pichia membranifaciens NRRL Y-2026</name>
    <dbReference type="NCBI Taxonomy" id="763406"/>
    <lineage>
        <taxon>Eukaryota</taxon>
        <taxon>Fungi</taxon>
        <taxon>Dikarya</taxon>
        <taxon>Ascomycota</taxon>
        <taxon>Saccharomycotina</taxon>
        <taxon>Pichiomycetes</taxon>
        <taxon>Pichiales</taxon>
        <taxon>Pichiaceae</taxon>
        <taxon>Pichia</taxon>
    </lineage>
</organism>
<keyword evidence="2 6" id="KW-0812">Transmembrane</keyword>
<comment type="subcellular location">
    <subcellularLocation>
        <location evidence="1 6">Endoplasmic reticulum membrane</location>
        <topology evidence="1 6">Multi-pass membrane protein</topology>
    </subcellularLocation>
</comment>
<evidence type="ECO:0000313" key="9">
    <source>
        <dbReference type="Proteomes" id="UP000094455"/>
    </source>
</evidence>
<dbReference type="OrthoDB" id="567788at2759"/>
<keyword evidence="9" id="KW-1185">Reference proteome</keyword>
<dbReference type="GO" id="GO:0005789">
    <property type="term" value="C:endoplasmic reticulum membrane"/>
    <property type="evidence" value="ECO:0007669"/>
    <property type="project" value="UniProtKB-SubCell"/>
</dbReference>
<sequence length="210" mass="22946">SCSLLTWKDPKKSAITLGSILTFLVLIKWVNLVALFFRLSTFILLISGVAEYVGKFLTGTGFVTKFKPQPKACIGETADYYAPHVVTILKKIELQTQSLYTAVDVETTLRTGVLAFFLYKLTSAFSLWTLAFTSAVLAFTVPPVYLSNKEVIDKNILKGVQLGKAKASEAYKTAEVKFGPQLEKAKSAVAPAWKLIESKLPVRTAGTTVG</sequence>
<dbReference type="Proteomes" id="UP000094455">
    <property type="component" value="Unassembled WGS sequence"/>
</dbReference>
<evidence type="ECO:0000259" key="7">
    <source>
        <dbReference type="PROSITE" id="PS50845"/>
    </source>
</evidence>
<dbReference type="AlphaFoldDB" id="A0A1E3NG01"/>
<dbReference type="STRING" id="763406.A0A1E3NG01"/>
<dbReference type="PROSITE" id="PS50845">
    <property type="entry name" value="RETICULON"/>
    <property type="match status" value="1"/>
</dbReference>
<feature type="non-terminal residue" evidence="8">
    <location>
        <position position="1"/>
    </location>
</feature>
<keyword evidence="3 6" id="KW-0256">Endoplasmic reticulum</keyword>
<dbReference type="InterPro" id="IPR003388">
    <property type="entry name" value="Reticulon"/>
</dbReference>
<feature type="transmembrane region" description="Helical" evidence="6">
    <location>
        <begin position="125"/>
        <end position="146"/>
    </location>
</feature>
<dbReference type="RefSeq" id="XP_019016155.1">
    <property type="nucleotide sequence ID" value="XM_019162270.1"/>
</dbReference>
<evidence type="ECO:0000313" key="8">
    <source>
        <dbReference type="EMBL" id="ODQ45042.1"/>
    </source>
</evidence>
<feature type="transmembrane region" description="Helical" evidence="6">
    <location>
        <begin position="14"/>
        <end position="37"/>
    </location>
</feature>
<evidence type="ECO:0000256" key="5">
    <source>
        <dbReference type="ARBA" id="ARBA00023136"/>
    </source>
</evidence>
<dbReference type="GeneID" id="30178957"/>
<evidence type="ECO:0000256" key="1">
    <source>
        <dbReference type="ARBA" id="ARBA00004477"/>
    </source>
</evidence>
<proteinExistence type="predicted"/>
<evidence type="ECO:0000256" key="4">
    <source>
        <dbReference type="ARBA" id="ARBA00022989"/>
    </source>
</evidence>
<reference evidence="8 9" key="1">
    <citation type="journal article" date="2016" name="Proc. Natl. Acad. Sci. U.S.A.">
        <title>Comparative genomics of biotechnologically important yeasts.</title>
        <authorList>
            <person name="Riley R."/>
            <person name="Haridas S."/>
            <person name="Wolfe K.H."/>
            <person name="Lopes M.R."/>
            <person name="Hittinger C.T."/>
            <person name="Goeker M."/>
            <person name="Salamov A.A."/>
            <person name="Wisecaver J.H."/>
            <person name="Long T.M."/>
            <person name="Calvey C.H."/>
            <person name="Aerts A.L."/>
            <person name="Barry K.W."/>
            <person name="Choi C."/>
            <person name="Clum A."/>
            <person name="Coughlan A.Y."/>
            <person name="Deshpande S."/>
            <person name="Douglass A.P."/>
            <person name="Hanson S.J."/>
            <person name="Klenk H.-P."/>
            <person name="LaButti K.M."/>
            <person name="Lapidus A."/>
            <person name="Lindquist E.A."/>
            <person name="Lipzen A.M."/>
            <person name="Meier-Kolthoff J.P."/>
            <person name="Ohm R.A."/>
            <person name="Otillar R.P."/>
            <person name="Pangilinan J.L."/>
            <person name="Peng Y."/>
            <person name="Rokas A."/>
            <person name="Rosa C.A."/>
            <person name="Scheuner C."/>
            <person name="Sibirny A.A."/>
            <person name="Slot J.C."/>
            <person name="Stielow J.B."/>
            <person name="Sun H."/>
            <person name="Kurtzman C.P."/>
            <person name="Blackwell M."/>
            <person name="Grigoriev I.V."/>
            <person name="Jeffries T.W."/>
        </authorList>
    </citation>
    <scope>NUCLEOTIDE SEQUENCE [LARGE SCALE GENOMIC DNA]</scope>
    <source>
        <strain evidence="8 9">NRRL Y-2026</strain>
    </source>
</reference>
<dbReference type="EMBL" id="KV454005">
    <property type="protein sequence ID" value="ODQ45042.1"/>
    <property type="molecule type" value="Genomic_DNA"/>
</dbReference>
<name>A0A1E3NG01_9ASCO</name>
<evidence type="ECO:0000256" key="6">
    <source>
        <dbReference type="RuleBase" id="RU363132"/>
    </source>
</evidence>
<accession>A0A1E3NG01</accession>
<feature type="domain" description="Reticulon" evidence="7">
    <location>
        <begin position="1"/>
        <end position="188"/>
    </location>
</feature>
<evidence type="ECO:0000256" key="3">
    <source>
        <dbReference type="ARBA" id="ARBA00022824"/>
    </source>
</evidence>
<protein>
    <recommendedName>
        <fullName evidence="6">Reticulon-like protein</fullName>
    </recommendedName>
</protein>
<evidence type="ECO:0000256" key="2">
    <source>
        <dbReference type="ARBA" id="ARBA00022692"/>
    </source>
</evidence>
<keyword evidence="4 6" id="KW-1133">Transmembrane helix</keyword>